<dbReference type="PIRSF" id="PIRSF008502">
    <property type="entry name" value="UCP008502"/>
    <property type="match status" value="1"/>
</dbReference>
<gene>
    <name evidence="1" type="ORF">ISP17_13940</name>
</gene>
<dbReference type="EMBL" id="JADIKM010000003">
    <property type="protein sequence ID" value="MFK2905059.1"/>
    <property type="molecule type" value="Genomic_DNA"/>
</dbReference>
<dbReference type="PANTHER" id="PTHR36439:SF1">
    <property type="entry name" value="DUF1697 DOMAIN-CONTAINING PROTEIN"/>
    <property type="match status" value="1"/>
</dbReference>
<dbReference type="PANTHER" id="PTHR36439">
    <property type="entry name" value="BLL4334 PROTEIN"/>
    <property type="match status" value="1"/>
</dbReference>
<dbReference type="Pfam" id="PF08002">
    <property type="entry name" value="DUF1697"/>
    <property type="match status" value="1"/>
</dbReference>
<reference evidence="1 2" key="1">
    <citation type="submission" date="2020-10" db="EMBL/GenBank/DDBJ databases">
        <title>Phylogeny of dyella-like bacteria.</title>
        <authorList>
            <person name="Fu J."/>
        </authorList>
    </citation>
    <scope>NUCLEOTIDE SEQUENCE [LARGE SCALE GENOMIC DNA]</scope>
    <source>
        <strain evidence="1 2">Gsoil3046</strain>
    </source>
</reference>
<dbReference type="RefSeq" id="WP_404634148.1">
    <property type="nucleotide sequence ID" value="NZ_JADIKM010000003.1"/>
</dbReference>
<comment type="caution">
    <text evidence="1">The sequence shown here is derived from an EMBL/GenBank/DDBJ whole genome shotgun (WGS) entry which is preliminary data.</text>
</comment>
<name>A0ABW8JV82_9GAMM</name>
<evidence type="ECO:0000313" key="2">
    <source>
        <dbReference type="Proteomes" id="UP001620460"/>
    </source>
</evidence>
<dbReference type="InterPro" id="IPR012545">
    <property type="entry name" value="DUF1697"/>
</dbReference>
<dbReference type="Gene3D" id="3.30.70.1280">
    <property type="entry name" value="SP0830-like domains"/>
    <property type="match status" value="1"/>
</dbReference>
<keyword evidence="2" id="KW-1185">Reference proteome</keyword>
<accession>A0ABW8JV82</accession>
<dbReference type="Proteomes" id="UP001620460">
    <property type="component" value="Unassembled WGS sequence"/>
</dbReference>
<dbReference type="SUPFAM" id="SSF160379">
    <property type="entry name" value="SP0830-like"/>
    <property type="match status" value="1"/>
</dbReference>
<sequence>MTQRYAAVLRAVNVGGTGKLPMSELVAFCEAAGFTDVRTYIASGNAVFTSALKEAAVKQRLGKLLHDYAGKPVGVMVRTAQEMARVLAENPFADAPGNRVVAIFLDAAPPPSALHDVSGLQGEQIALGRREIYVHYGDGMADSRLKIKAAAQGTARNMNTVAKLAAMAAAKA</sequence>
<proteinExistence type="predicted"/>
<organism evidence="1 2">
    <name type="scientific">Dyella ginsengisoli</name>
    <dbReference type="NCBI Taxonomy" id="363848"/>
    <lineage>
        <taxon>Bacteria</taxon>
        <taxon>Pseudomonadati</taxon>
        <taxon>Pseudomonadota</taxon>
        <taxon>Gammaproteobacteria</taxon>
        <taxon>Lysobacterales</taxon>
        <taxon>Rhodanobacteraceae</taxon>
        <taxon>Dyella</taxon>
    </lineage>
</organism>
<protein>
    <submittedName>
        <fullName evidence="1">DUF1697 domain-containing protein</fullName>
    </submittedName>
</protein>
<evidence type="ECO:0000313" key="1">
    <source>
        <dbReference type="EMBL" id="MFK2905059.1"/>
    </source>
</evidence>